<dbReference type="SUPFAM" id="SSF47473">
    <property type="entry name" value="EF-hand"/>
    <property type="match status" value="1"/>
</dbReference>
<dbReference type="PANTHER" id="PTHR31495">
    <property type="entry name" value="PEROXYGENASE 3-RELATED"/>
    <property type="match status" value="1"/>
</dbReference>
<evidence type="ECO:0000256" key="3">
    <source>
        <dbReference type="SAM" id="Phobius"/>
    </source>
</evidence>
<proteinExistence type="inferred from homology"/>
<keyword evidence="3" id="KW-0472">Membrane</keyword>
<keyword evidence="3" id="KW-0812">Transmembrane</keyword>
<reference evidence="4 5" key="1">
    <citation type="submission" date="2024-09" db="EMBL/GenBank/DDBJ databases">
        <title>Chromosome-scale assembly of Riccia sorocarpa.</title>
        <authorList>
            <person name="Paukszto L."/>
        </authorList>
    </citation>
    <scope>NUCLEOTIDE SEQUENCE [LARGE SCALE GENOMIC DNA]</scope>
    <source>
        <strain evidence="4">LP-2024</strain>
        <tissue evidence="4">Aerial parts of the thallus</tissue>
    </source>
</reference>
<dbReference type="Pfam" id="PF05042">
    <property type="entry name" value="Caleosin"/>
    <property type="match status" value="2"/>
</dbReference>
<evidence type="ECO:0000256" key="1">
    <source>
        <dbReference type="ARBA" id="ARBA00006765"/>
    </source>
</evidence>
<dbReference type="InterPro" id="IPR011992">
    <property type="entry name" value="EF-hand-dom_pair"/>
</dbReference>
<gene>
    <name evidence="4" type="ORF">R1sor_026593</name>
</gene>
<sequence>MARALEAVDSEHPEGTPGYDNKGYSVLQQHVQFFDRNHDGIIYPWEIYAGLRAVGFNVVLSFISAISINLALSYVTLPVPTFFARAFKTSLFPIMNNTAALSADSIALLPNPIFPIYISKIHKGKHGSDTGVYDTEGRFVPNKFEELWTKFSNTHLQKLTFKELMGMIDALRVAWDPFGWFANKSEWILTYLLAKDEEGLIHKESVRGVYDGSFFYQVENARKKKALAKQKFKM</sequence>
<keyword evidence="3" id="KW-1133">Transmembrane helix</keyword>
<evidence type="ECO:0008006" key="6">
    <source>
        <dbReference type="Google" id="ProtNLM"/>
    </source>
</evidence>
<comment type="similarity">
    <text evidence="1">Belongs to the caleosin family.</text>
</comment>
<dbReference type="AlphaFoldDB" id="A0ABD3GF42"/>
<keyword evidence="5" id="KW-1185">Reference proteome</keyword>
<evidence type="ECO:0000313" key="4">
    <source>
        <dbReference type="EMBL" id="KAL3676645.1"/>
    </source>
</evidence>
<comment type="caution">
    <text evidence="4">The sequence shown here is derived from an EMBL/GenBank/DDBJ whole genome shotgun (WGS) entry which is preliminary data.</text>
</comment>
<dbReference type="PANTHER" id="PTHR31495:SF20">
    <property type="entry name" value="CALEOSIN-RELATED FAMILY PROTEIN"/>
    <property type="match status" value="1"/>
</dbReference>
<feature type="region of interest" description="Disordered" evidence="2">
    <location>
        <begin position="1"/>
        <end position="20"/>
    </location>
</feature>
<dbReference type="EMBL" id="JBJQOH010000008">
    <property type="protein sequence ID" value="KAL3676645.1"/>
    <property type="molecule type" value="Genomic_DNA"/>
</dbReference>
<accession>A0ABD3GF42</accession>
<organism evidence="4 5">
    <name type="scientific">Riccia sorocarpa</name>
    <dbReference type="NCBI Taxonomy" id="122646"/>
    <lineage>
        <taxon>Eukaryota</taxon>
        <taxon>Viridiplantae</taxon>
        <taxon>Streptophyta</taxon>
        <taxon>Embryophyta</taxon>
        <taxon>Marchantiophyta</taxon>
        <taxon>Marchantiopsida</taxon>
        <taxon>Marchantiidae</taxon>
        <taxon>Marchantiales</taxon>
        <taxon>Ricciaceae</taxon>
        <taxon>Riccia</taxon>
    </lineage>
</organism>
<name>A0ABD3GF42_9MARC</name>
<evidence type="ECO:0000256" key="2">
    <source>
        <dbReference type="SAM" id="MobiDB-lite"/>
    </source>
</evidence>
<feature type="transmembrane region" description="Helical" evidence="3">
    <location>
        <begin position="54"/>
        <end position="77"/>
    </location>
</feature>
<dbReference type="InterPro" id="IPR007736">
    <property type="entry name" value="Caleosin-related"/>
</dbReference>
<evidence type="ECO:0000313" key="5">
    <source>
        <dbReference type="Proteomes" id="UP001633002"/>
    </source>
</evidence>
<protein>
    <recommendedName>
        <fullName evidence="6">Peroxygenase 3</fullName>
    </recommendedName>
</protein>
<dbReference type="Proteomes" id="UP001633002">
    <property type="component" value="Unassembled WGS sequence"/>
</dbReference>